<sequence>GNNANMMTDPIADMLTRIRNGVRVERPNVTMPVSKVKRGLAEVLKREGYVWDWEEVTGKPVDMLRVHLKYGPNGERVIRRIQRVSKPGRRVYSGALALKPVLGGLGISIISTSRGVISDREARQRKLGGEVLCEVW</sequence>
<evidence type="ECO:0008006" key="7">
    <source>
        <dbReference type="Google" id="ProtNLM"/>
    </source>
</evidence>
<organism evidence="6">
    <name type="scientific">marine sediment metagenome</name>
    <dbReference type="NCBI Taxonomy" id="412755"/>
    <lineage>
        <taxon>unclassified sequences</taxon>
        <taxon>metagenomes</taxon>
        <taxon>ecological metagenomes</taxon>
    </lineage>
</organism>
<dbReference type="InterPro" id="IPR035987">
    <property type="entry name" value="Ribosomal_uS8_sf"/>
</dbReference>
<dbReference type="InterPro" id="IPR000630">
    <property type="entry name" value="Ribosomal_uS8"/>
</dbReference>
<reference evidence="6" key="1">
    <citation type="journal article" date="2015" name="Nature">
        <title>Complex archaea that bridge the gap between prokaryotes and eukaryotes.</title>
        <authorList>
            <person name="Spang A."/>
            <person name="Saw J.H."/>
            <person name="Jorgensen S.L."/>
            <person name="Zaremba-Niedzwiedzka K."/>
            <person name="Martijn J."/>
            <person name="Lind A.E."/>
            <person name="van Eijk R."/>
            <person name="Schleper C."/>
            <person name="Guy L."/>
            <person name="Ettema T.J."/>
        </authorList>
    </citation>
    <scope>NUCLEOTIDE SEQUENCE</scope>
</reference>
<dbReference type="GO" id="GO:0005840">
    <property type="term" value="C:ribosome"/>
    <property type="evidence" value="ECO:0007669"/>
    <property type="project" value="UniProtKB-KW"/>
</dbReference>
<dbReference type="GO" id="GO:0006412">
    <property type="term" value="P:translation"/>
    <property type="evidence" value="ECO:0007669"/>
    <property type="project" value="InterPro"/>
</dbReference>
<keyword evidence="3" id="KW-0694">RNA-binding</keyword>
<dbReference type="Gene3D" id="3.30.1370.30">
    <property type="match status" value="1"/>
</dbReference>
<dbReference type="PANTHER" id="PTHR11758">
    <property type="entry name" value="40S RIBOSOMAL PROTEIN S15A"/>
    <property type="match status" value="1"/>
</dbReference>
<keyword evidence="4" id="KW-0689">Ribosomal protein</keyword>
<comment type="caution">
    <text evidence="6">The sequence shown here is derived from an EMBL/GenBank/DDBJ whole genome shotgun (WGS) entry which is preliminary data.</text>
</comment>
<keyword evidence="2" id="KW-0699">rRNA-binding</keyword>
<keyword evidence="5" id="KW-0687">Ribonucleoprotein</keyword>
<dbReference type="NCBIfam" id="NF001109">
    <property type="entry name" value="PRK00136.1"/>
    <property type="match status" value="1"/>
</dbReference>
<evidence type="ECO:0000256" key="5">
    <source>
        <dbReference type="ARBA" id="ARBA00023274"/>
    </source>
</evidence>
<dbReference type="FunFam" id="3.30.1370.30:FF:000002">
    <property type="entry name" value="30S ribosomal protein S8"/>
    <property type="match status" value="1"/>
</dbReference>
<dbReference type="GO" id="GO:1990904">
    <property type="term" value="C:ribonucleoprotein complex"/>
    <property type="evidence" value="ECO:0007669"/>
    <property type="project" value="UniProtKB-KW"/>
</dbReference>
<dbReference type="EMBL" id="LAZR01065214">
    <property type="protein sequence ID" value="KKK55996.1"/>
    <property type="molecule type" value="Genomic_DNA"/>
</dbReference>
<dbReference type="GO" id="GO:0019843">
    <property type="term" value="F:rRNA binding"/>
    <property type="evidence" value="ECO:0007669"/>
    <property type="project" value="UniProtKB-KW"/>
</dbReference>
<dbReference type="Pfam" id="PF00410">
    <property type="entry name" value="Ribosomal_S8"/>
    <property type="match status" value="1"/>
</dbReference>
<proteinExistence type="inferred from homology"/>
<comment type="similarity">
    <text evidence="1">Belongs to the universal ribosomal protein uS8 family.</text>
</comment>
<dbReference type="GO" id="GO:0005737">
    <property type="term" value="C:cytoplasm"/>
    <property type="evidence" value="ECO:0007669"/>
    <property type="project" value="UniProtKB-ARBA"/>
</dbReference>
<evidence type="ECO:0000313" key="6">
    <source>
        <dbReference type="EMBL" id="KKK55996.1"/>
    </source>
</evidence>
<dbReference type="PROSITE" id="PS00053">
    <property type="entry name" value="RIBOSOMAL_S8"/>
    <property type="match status" value="1"/>
</dbReference>
<evidence type="ECO:0000256" key="4">
    <source>
        <dbReference type="ARBA" id="ARBA00022980"/>
    </source>
</evidence>
<dbReference type="FunFam" id="3.30.1490.10:FF:000001">
    <property type="entry name" value="30S ribosomal protein S8"/>
    <property type="match status" value="1"/>
</dbReference>
<feature type="non-terminal residue" evidence="6">
    <location>
        <position position="1"/>
    </location>
</feature>
<accession>A0A0F8Z7B4</accession>
<dbReference type="SUPFAM" id="SSF56047">
    <property type="entry name" value="Ribosomal protein S8"/>
    <property type="match status" value="1"/>
</dbReference>
<evidence type="ECO:0000256" key="2">
    <source>
        <dbReference type="ARBA" id="ARBA00022730"/>
    </source>
</evidence>
<dbReference type="HAMAP" id="MF_01302_B">
    <property type="entry name" value="Ribosomal_uS8_B"/>
    <property type="match status" value="1"/>
</dbReference>
<evidence type="ECO:0000256" key="3">
    <source>
        <dbReference type="ARBA" id="ARBA00022884"/>
    </source>
</evidence>
<dbReference type="GO" id="GO:0003735">
    <property type="term" value="F:structural constituent of ribosome"/>
    <property type="evidence" value="ECO:0007669"/>
    <property type="project" value="InterPro"/>
</dbReference>
<gene>
    <name evidence="6" type="ORF">LCGC14_3068950</name>
</gene>
<dbReference type="InterPro" id="IPR047863">
    <property type="entry name" value="Ribosomal_uS8_CS"/>
</dbReference>
<dbReference type="Gene3D" id="3.30.1490.10">
    <property type="match status" value="1"/>
</dbReference>
<evidence type="ECO:0000256" key="1">
    <source>
        <dbReference type="ARBA" id="ARBA00006471"/>
    </source>
</evidence>
<protein>
    <recommendedName>
        <fullName evidence="7">30S ribosomal protein S8</fullName>
    </recommendedName>
</protein>
<dbReference type="AlphaFoldDB" id="A0A0F8Z7B4"/>
<name>A0A0F8Z7B4_9ZZZZ</name>